<keyword evidence="8" id="KW-1185">Reference proteome</keyword>
<sequence>MSAKIATARPTARASYVRASKPRASAAGRDAVRYGAAVAVAVALGAVQVFVIPRRLDVASFGAWRVFLVYAAYVGALHVGLADGAFLRWAGRAPSEIGGEWRIVARWLLAWQGALLAAALAAAPWLPPTMRAFAIGLAACAAGTNLATLAAYALQTAGDFRGAGLVAALPPALFVPAALALRTPTLAEVLGAYAASWGVAAVLGAWRVMRVLGGEPQRTQRTQRRANSLLVSSASSASSAVQTNGTEIRMRTLLRDGLPVLGANLAAGVALFADRIVVSASVPVARFAHYGFASSVMVAASAATQALSRVALSHAARRVASARAAFLDGYHDVVATVAGAALALVPAFEALVARLLPAYVPALPIVRALAFGAPFAVAVHVVLVGTLQSYGMVRRQLALELVGLALVLAACGACLAAGTPLWGVAAAASGAATTTWGIGVLFVRRAVPAPIRSRSARFALVAAAQGAALLVALATSARWETRTLVYVLLAAVPTLLAARAAREHGWR</sequence>
<feature type="transmembrane region" description="Helical" evidence="6">
    <location>
        <begin position="107"/>
        <end position="126"/>
    </location>
</feature>
<feature type="transmembrane region" description="Helical" evidence="6">
    <location>
        <begin position="190"/>
        <end position="209"/>
    </location>
</feature>
<dbReference type="OrthoDB" id="385011at2"/>
<feature type="transmembrane region" description="Helical" evidence="6">
    <location>
        <begin position="165"/>
        <end position="184"/>
    </location>
</feature>
<dbReference type="EMBL" id="CP007128">
    <property type="protein sequence ID" value="AHG88390.1"/>
    <property type="molecule type" value="Genomic_DNA"/>
</dbReference>
<reference evidence="7 8" key="1">
    <citation type="journal article" date="2014" name="Genome Announc.">
        <title>Genome Sequence and Methylome of Soil Bacterium Gemmatirosa kalamazoonensis KBS708T, a Member of the Rarely Cultivated Gemmatimonadetes Phylum.</title>
        <authorList>
            <person name="Debruyn J.M."/>
            <person name="Radosevich M."/>
            <person name="Wommack K.E."/>
            <person name="Polson S.W."/>
            <person name="Hauser L.J."/>
            <person name="Fawaz M.N."/>
            <person name="Korlach J."/>
            <person name="Tsai Y.C."/>
        </authorList>
    </citation>
    <scope>NUCLEOTIDE SEQUENCE [LARGE SCALE GENOMIC DNA]</scope>
    <source>
        <strain evidence="7 8">KBS708</strain>
    </source>
</reference>
<dbReference type="GO" id="GO:0005886">
    <property type="term" value="C:plasma membrane"/>
    <property type="evidence" value="ECO:0007669"/>
    <property type="project" value="UniProtKB-SubCell"/>
</dbReference>
<comment type="subcellular location">
    <subcellularLocation>
        <location evidence="1">Cell membrane</location>
        <topology evidence="1">Multi-pass membrane protein</topology>
    </subcellularLocation>
</comment>
<feature type="transmembrane region" description="Helical" evidence="6">
    <location>
        <begin position="483"/>
        <end position="501"/>
    </location>
</feature>
<evidence type="ECO:0000256" key="2">
    <source>
        <dbReference type="ARBA" id="ARBA00022475"/>
    </source>
</evidence>
<keyword evidence="4 6" id="KW-1133">Transmembrane helix</keyword>
<accession>W0RDJ6</accession>
<evidence type="ECO:0000256" key="4">
    <source>
        <dbReference type="ARBA" id="ARBA00022989"/>
    </source>
</evidence>
<keyword evidence="5 6" id="KW-0472">Membrane</keyword>
<dbReference type="AlphaFoldDB" id="W0RDJ6"/>
<evidence type="ECO:0000256" key="1">
    <source>
        <dbReference type="ARBA" id="ARBA00004651"/>
    </source>
</evidence>
<feature type="transmembrane region" description="Helical" evidence="6">
    <location>
        <begin position="258"/>
        <end position="278"/>
    </location>
</feature>
<dbReference type="Proteomes" id="UP000019151">
    <property type="component" value="Chromosome"/>
</dbReference>
<feature type="transmembrane region" description="Helical" evidence="6">
    <location>
        <begin position="290"/>
        <end position="312"/>
    </location>
</feature>
<feature type="transmembrane region" description="Helical" evidence="6">
    <location>
        <begin position="455"/>
        <end position="477"/>
    </location>
</feature>
<protein>
    <recommendedName>
        <fullName evidence="9">Polysaccharide biosynthesis protein</fullName>
    </recommendedName>
</protein>
<evidence type="ECO:0000256" key="3">
    <source>
        <dbReference type="ARBA" id="ARBA00022692"/>
    </source>
</evidence>
<evidence type="ECO:0000256" key="5">
    <source>
        <dbReference type="ARBA" id="ARBA00023136"/>
    </source>
</evidence>
<keyword evidence="3 6" id="KW-0812">Transmembrane</keyword>
<feature type="transmembrane region" description="Helical" evidence="6">
    <location>
        <begin position="333"/>
        <end position="353"/>
    </location>
</feature>
<keyword evidence="2" id="KW-1003">Cell membrane</keyword>
<dbReference type="InterPro" id="IPR050833">
    <property type="entry name" value="Poly_Biosynth_Transport"/>
</dbReference>
<evidence type="ECO:0000313" key="7">
    <source>
        <dbReference type="EMBL" id="AHG88390.1"/>
    </source>
</evidence>
<feature type="transmembrane region" description="Helical" evidence="6">
    <location>
        <begin position="365"/>
        <end position="385"/>
    </location>
</feature>
<gene>
    <name evidence="7" type="ORF">J421_0853</name>
</gene>
<dbReference type="PANTHER" id="PTHR30250">
    <property type="entry name" value="PST FAMILY PREDICTED COLANIC ACID TRANSPORTER"/>
    <property type="match status" value="1"/>
</dbReference>
<feature type="transmembrane region" description="Helical" evidence="6">
    <location>
        <begin position="424"/>
        <end position="443"/>
    </location>
</feature>
<feature type="transmembrane region" description="Helical" evidence="6">
    <location>
        <begin position="31"/>
        <end position="52"/>
    </location>
</feature>
<dbReference type="eggNOG" id="COG2244">
    <property type="taxonomic scope" value="Bacteria"/>
</dbReference>
<evidence type="ECO:0000313" key="8">
    <source>
        <dbReference type="Proteomes" id="UP000019151"/>
    </source>
</evidence>
<feature type="transmembrane region" description="Helical" evidence="6">
    <location>
        <begin position="397"/>
        <end position="418"/>
    </location>
</feature>
<feature type="transmembrane region" description="Helical" evidence="6">
    <location>
        <begin position="132"/>
        <end position="153"/>
    </location>
</feature>
<dbReference type="PANTHER" id="PTHR30250:SF11">
    <property type="entry name" value="O-ANTIGEN TRANSPORTER-RELATED"/>
    <property type="match status" value="1"/>
</dbReference>
<dbReference type="InParanoid" id="W0RDJ6"/>
<proteinExistence type="predicted"/>
<evidence type="ECO:0008006" key="9">
    <source>
        <dbReference type="Google" id="ProtNLM"/>
    </source>
</evidence>
<dbReference type="STRING" id="861299.J421_0853"/>
<dbReference type="RefSeq" id="WP_025409930.1">
    <property type="nucleotide sequence ID" value="NZ_CP007128.1"/>
</dbReference>
<evidence type="ECO:0000256" key="6">
    <source>
        <dbReference type="SAM" id="Phobius"/>
    </source>
</evidence>
<name>W0RDJ6_9BACT</name>
<dbReference type="HOGENOM" id="CLU_537208_0_0_0"/>
<organism evidence="7 8">
    <name type="scientific">Gemmatirosa kalamazoonensis</name>
    <dbReference type="NCBI Taxonomy" id="861299"/>
    <lineage>
        <taxon>Bacteria</taxon>
        <taxon>Pseudomonadati</taxon>
        <taxon>Gemmatimonadota</taxon>
        <taxon>Gemmatimonadia</taxon>
        <taxon>Gemmatimonadales</taxon>
        <taxon>Gemmatimonadaceae</taxon>
        <taxon>Gemmatirosa</taxon>
    </lineage>
</organism>
<feature type="transmembrane region" description="Helical" evidence="6">
    <location>
        <begin position="64"/>
        <end position="86"/>
    </location>
</feature>
<dbReference type="KEGG" id="gba:J421_0853"/>